<dbReference type="Gene3D" id="3.40.395.10">
    <property type="entry name" value="Adenoviral Proteinase, Chain A"/>
    <property type="match status" value="1"/>
</dbReference>
<evidence type="ECO:0000313" key="1">
    <source>
        <dbReference type="EMBL" id="GIX74237.1"/>
    </source>
</evidence>
<comment type="caution">
    <text evidence="1">The sequence shown here is derived from an EMBL/GenBank/DDBJ whole genome shotgun (WGS) entry which is preliminary data.</text>
</comment>
<dbReference type="EMBL" id="BPLR01002486">
    <property type="protein sequence ID" value="GIX74237.1"/>
    <property type="molecule type" value="Genomic_DNA"/>
</dbReference>
<reference evidence="1 2" key="1">
    <citation type="submission" date="2021-06" db="EMBL/GenBank/DDBJ databases">
        <title>Caerostris extrusa draft genome.</title>
        <authorList>
            <person name="Kono N."/>
            <person name="Arakawa K."/>
        </authorList>
    </citation>
    <scope>NUCLEOTIDE SEQUENCE [LARGE SCALE GENOMIC DNA]</scope>
</reference>
<evidence type="ECO:0008006" key="3">
    <source>
        <dbReference type="Google" id="ProtNLM"/>
    </source>
</evidence>
<organism evidence="1 2">
    <name type="scientific">Caerostris extrusa</name>
    <name type="common">Bark spider</name>
    <name type="synonym">Caerostris bankana</name>
    <dbReference type="NCBI Taxonomy" id="172846"/>
    <lineage>
        <taxon>Eukaryota</taxon>
        <taxon>Metazoa</taxon>
        <taxon>Ecdysozoa</taxon>
        <taxon>Arthropoda</taxon>
        <taxon>Chelicerata</taxon>
        <taxon>Arachnida</taxon>
        <taxon>Araneae</taxon>
        <taxon>Araneomorphae</taxon>
        <taxon>Entelegynae</taxon>
        <taxon>Araneoidea</taxon>
        <taxon>Araneidae</taxon>
        <taxon>Caerostris</taxon>
    </lineage>
</organism>
<accession>A0AAV4MPH1</accession>
<gene>
    <name evidence="1" type="ORF">CEXT_620751</name>
</gene>
<evidence type="ECO:0000313" key="2">
    <source>
        <dbReference type="Proteomes" id="UP001054945"/>
    </source>
</evidence>
<dbReference type="AlphaFoldDB" id="A0AAV4MPH1"/>
<protein>
    <recommendedName>
        <fullName evidence="3">Ubiquitin-like protease family profile domain-containing protein</fullName>
    </recommendedName>
</protein>
<dbReference type="SUPFAM" id="SSF54001">
    <property type="entry name" value="Cysteine proteinases"/>
    <property type="match status" value="1"/>
</dbReference>
<dbReference type="Proteomes" id="UP001054945">
    <property type="component" value="Unassembled WGS sequence"/>
</dbReference>
<proteinExistence type="predicted"/>
<name>A0AAV4MPH1_CAEEX</name>
<dbReference type="InterPro" id="IPR038765">
    <property type="entry name" value="Papain-like_cys_pep_sf"/>
</dbReference>
<keyword evidence="2" id="KW-1185">Reference proteome</keyword>
<sequence>MTALSNCYINSFFSNFYNNCGNLYLGAFAADRIPSLDQIGEIGALIVNTEESDSYGEHWLAIIFLKSRKLEFFDSFGRSPTEFNAHITNFVSMFPEVHWNSLRF</sequence>